<evidence type="ECO:0000313" key="2">
    <source>
        <dbReference type="Proteomes" id="UP000230971"/>
    </source>
</evidence>
<proteinExistence type="predicted"/>
<dbReference type="AlphaFoldDB" id="A0A2G5PQ77"/>
<accession>A0A2G5PQ77</accession>
<dbReference type="OrthoDB" id="4707184at2"/>
<protein>
    <submittedName>
        <fullName evidence="1">Uncharacterized protein</fullName>
    </submittedName>
</protein>
<gene>
    <name evidence="1" type="ORF">CQY23_02650</name>
</gene>
<dbReference type="Proteomes" id="UP000230971">
    <property type="component" value="Unassembled WGS sequence"/>
</dbReference>
<sequence>MIDIDSKRRGRDQICALVAAHGALTQAAVEASQLMRAKGRSKFAAHLDSHRAELNVAIGEFGLWAESFGEWARVDVGLAIHPPLITRPADPVAGDRIGADLLSSRENLKRRRAELLAEVGKARFVLTDAGLPGEEITAYRRMVRLWAGEAIDLVTGVHRLTLADQYIRCLSRLRAAQRALPAAPQTGAVYVRQWMDDLEEVDREGELALAETCGYGDFVECYRVSALRQKPFSDN</sequence>
<comment type="caution">
    <text evidence="1">The sequence shown here is derived from an EMBL/GenBank/DDBJ whole genome shotgun (WGS) entry which is preliminary data.</text>
</comment>
<dbReference type="EMBL" id="PDKV01000002">
    <property type="protein sequence ID" value="PIB80467.1"/>
    <property type="molecule type" value="Genomic_DNA"/>
</dbReference>
<dbReference type="RefSeq" id="WP_099539480.1">
    <property type="nucleotide sequence ID" value="NZ_BBUN01000138.1"/>
</dbReference>
<evidence type="ECO:0000313" key="1">
    <source>
        <dbReference type="EMBL" id="PIB80467.1"/>
    </source>
</evidence>
<reference evidence="1 2" key="1">
    <citation type="journal article" date="2017" name="Infect. Genet. Evol.">
        <title>The new phylogeny of the genus Mycobacterium: The old and the news.</title>
        <authorList>
            <person name="Tortoli E."/>
            <person name="Fedrizzi T."/>
            <person name="Meehan C.J."/>
            <person name="Trovato A."/>
            <person name="Grottola A."/>
            <person name="Giacobazzi E."/>
            <person name="Serpini G.F."/>
            <person name="Tagliazucchi S."/>
            <person name="Fabio A."/>
            <person name="Bettua C."/>
            <person name="Bertorelli R."/>
            <person name="Frascaro F."/>
            <person name="De Sanctis V."/>
            <person name="Pecorari M."/>
            <person name="Jousson O."/>
            <person name="Segata N."/>
            <person name="Cirillo D.M."/>
        </authorList>
    </citation>
    <scope>NUCLEOTIDE SEQUENCE [LARGE SCALE GENOMIC DNA]</scope>
    <source>
        <strain evidence="1 2">NCTC 12882</strain>
    </source>
</reference>
<organism evidence="1 2">
    <name type="scientific">Mycobacterium celatum</name>
    <dbReference type="NCBI Taxonomy" id="28045"/>
    <lineage>
        <taxon>Bacteria</taxon>
        <taxon>Bacillati</taxon>
        <taxon>Actinomycetota</taxon>
        <taxon>Actinomycetes</taxon>
        <taxon>Mycobacteriales</taxon>
        <taxon>Mycobacteriaceae</taxon>
        <taxon>Mycobacterium</taxon>
    </lineage>
</organism>
<name>A0A2G5PQ77_MYCCE</name>